<dbReference type="InterPro" id="IPR011993">
    <property type="entry name" value="PH-like_dom_sf"/>
</dbReference>
<keyword evidence="5" id="KW-0811">Translocation</keyword>
<evidence type="ECO:0000313" key="10">
    <source>
        <dbReference type="EMBL" id="BAO40863.1"/>
    </source>
</evidence>
<dbReference type="GeneID" id="34716818"/>
<feature type="compositionally biased region" description="Low complexity" evidence="8">
    <location>
        <begin position="545"/>
        <end position="559"/>
    </location>
</feature>
<feature type="compositionally biased region" description="Polar residues" evidence="8">
    <location>
        <begin position="350"/>
        <end position="383"/>
    </location>
</feature>
<evidence type="ECO:0000256" key="5">
    <source>
        <dbReference type="ARBA" id="ARBA00023010"/>
    </source>
</evidence>
<dbReference type="SMART" id="SM00160">
    <property type="entry name" value="RanBD"/>
    <property type="match status" value="1"/>
</dbReference>
<comment type="subcellular location">
    <subcellularLocation>
        <location evidence="1">Nucleus</location>
        <location evidence="1">Nuclear pore complex</location>
    </subcellularLocation>
</comment>
<dbReference type="GO" id="GO:0005643">
    <property type="term" value="C:nuclear pore"/>
    <property type="evidence" value="ECO:0007669"/>
    <property type="project" value="UniProtKB-SubCell"/>
</dbReference>
<dbReference type="Proteomes" id="UP000065495">
    <property type="component" value="Chromosome 5"/>
</dbReference>
<feature type="compositionally biased region" description="Polar residues" evidence="8">
    <location>
        <begin position="482"/>
        <end position="499"/>
    </location>
</feature>
<feature type="compositionally biased region" description="Basic and acidic residues" evidence="8">
    <location>
        <begin position="13"/>
        <end position="35"/>
    </location>
</feature>
<dbReference type="PANTHER" id="PTHR38697">
    <property type="entry name" value="NUCLEAR PORE COMPLEX PROTEIN SIMILAR TO S. CEREVISIAE NUP2 (EUROFUNG)"/>
    <property type="match status" value="1"/>
</dbReference>
<dbReference type="VEuPathDB" id="FungiDB:KLMA_50209"/>
<feature type="compositionally biased region" description="Polar residues" evidence="8">
    <location>
        <begin position="320"/>
        <end position="338"/>
    </location>
</feature>
<dbReference type="RefSeq" id="XP_022676676.1">
    <property type="nucleotide sequence ID" value="XM_022820188.1"/>
</dbReference>
<evidence type="ECO:0000256" key="4">
    <source>
        <dbReference type="ARBA" id="ARBA00022927"/>
    </source>
</evidence>
<dbReference type="OrthoDB" id="185618at2759"/>
<evidence type="ECO:0000256" key="8">
    <source>
        <dbReference type="SAM" id="MobiDB-lite"/>
    </source>
</evidence>
<dbReference type="GO" id="GO:0015031">
    <property type="term" value="P:protein transport"/>
    <property type="evidence" value="ECO:0007669"/>
    <property type="project" value="UniProtKB-KW"/>
</dbReference>
<evidence type="ECO:0000259" key="9">
    <source>
        <dbReference type="PROSITE" id="PS50196"/>
    </source>
</evidence>
<evidence type="ECO:0000313" key="11">
    <source>
        <dbReference type="Proteomes" id="UP000065495"/>
    </source>
</evidence>
<evidence type="ECO:0000256" key="6">
    <source>
        <dbReference type="ARBA" id="ARBA00023132"/>
    </source>
</evidence>
<feature type="compositionally biased region" description="Polar residues" evidence="8">
    <location>
        <begin position="422"/>
        <end position="435"/>
    </location>
</feature>
<dbReference type="EMBL" id="AP012217">
    <property type="protein sequence ID" value="BAO40863.1"/>
    <property type="molecule type" value="Genomic_DNA"/>
</dbReference>
<accession>W0TCW9</accession>
<keyword evidence="4" id="KW-0653">Protein transport</keyword>
<dbReference type="Pfam" id="PF00638">
    <property type="entry name" value="Ran_BP1"/>
    <property type="match status" value="1"/>
</dbReference>
<dbReference type="Pfam" id="PF08911">
    <property type="entry name" value="NUP50"/>
    <property type="match status" value="1"/>
</dbReference>
<dbReference type="PROSITE" id="PS50196">
    <property type="entry name" value="RANBD1"/>
    <property type="match status" value="1"/>
</dbReference>
<dbReference type="FunFam" id="2.30.29.30:FF:000623">
    <property type="entry name" value="Nucleoporin nup61"/>
    <property type="match status" value="1"/>
</dbReference>
<feature type="region of interest" description="Disordered" evidence="8">
    <location>
        <begin position="1"/>
        <end position="85"/>
    </location>
</feature>
<keyword evidence="7" id="KW-0539">Nucleus</keyword>
<feature type="compositionally biased region" description="Polar residues" evidence="8">
    <location>
        <begin position="253"/>
        <end position="276"/>
    </location>
</feature>
<keyword evidence="3" id="KW-0509">mRNA transport</keyword>
<dbReference type="InterPro" id="IPR000156">
    <property type="entry name" value="Ran_bind_dom"/>
</dbReference>
<evidence type="ECO:0000256" key="7">
    <source>
        <dbReference type="ARBA" id="ARBA00023242"/>
    </source>
</evidence>
<feature type="compositionally biased region" description="Low complexity" evidence="8">
    <location>
        <begin position="460"/>
        <end position="472"/>
    </location>
</feature>
<keyword evidence="2" id="KW-0813">Transport</keyword>
<dbReference type="InterPro" id="IPR015007">
    <property type="entry name" value="NUP2/50/61"/>
</dbReference>
<dbReference type="AlphaFoldDB" id="W0TCW9"/>
<feature type="compositionally biased region" description="Polar residues" evidence="8">
    <location>
        <begin position="220"/>
        <end position="231"/>
    </location>
</feature>
<feature type="compositionally biased region" description="Polar residues" evidence="8">
    <location>
        <begin position="444"/>
        <end position="455"/>
    </location>
</feature>
<evidence type="ECO:0000256" key="3">
    <source>
        <dbReference type="ARBA" id="ARBA00022816"/>
    </source>
</evidence>
<evidence type="ECO:0000256" key="2">
    <source>
        <dbReference type="ARBA" id="ARBA00022448"/>
    </source>
</evidence>
<proteinExistence type="predicted"/>
<keyword evidence="6" id="KW-0906">Nuclear pore complex</keyword>
<feature type="compositionally biased region" description="Basic and acidic residues" evidence="8">
    <location>
        <begin position="591"/>
        <end position="601"/>
    </location>
</feature>
<dbReference type="KEGG" id="kmx:KLMA_50209"/>
<feature type="compositionally biased region" description="Polar residues" evidence="8">
    <location>
        <begin position="566"/>
        <end position="575"/>
    </location>
</feature>
<sequence length="742" mass="79775">MSKRFAGSQMTREGLENGDSRSGSDDETGMEKPKIASESVMSTRKIAMPKRKMGNFNTGEKPNMFKLMKNNNTNVGIKPQEKDTTADTNEKIAALNLQFKSKIVATLDSDPVADLSLLFDKYKTYLQSLKPTKVSASETPKFGATSGFTNEETKDKPKADDKPKPAFAFNKPADSKSNLSSAPVQPAKKVETKAESESDSDDEKKPAVSVEGPKFVLSKKPTTSDPPFSFQNKKRREPSSDSDSEVEVKGPQFTFTGTLSSKTFQLPKTEQSNTTAEESKKNDVPASIFGNSSSRPSPEFGSKPETDSSGTKPTFPSFGSIKSDSGNTTAAPTSQFSFSFGGANKDTKTENASTISTSEAQKNGDSNSKPSLSFPAPSSSTENTKQEDKEQVKPSFTFGAPAQTNATSTESSKPSFTFGAPAQTNATSTESSKPSFTFGAPAKTNDTSTESSKPSFTFGAAAKADTSTDSSKPSFTFGAAAKNNTSTDSSKPSFTFGTVNNDKKNNDSSKPSFTFGSNQSNTTASFTFGKQDTEKKDEKKPTFTFGSSAAPAVPAFSFGAKKEENSQTQDSSSGFKFSLPFAPTTSSADSDSAKKHDEQKSTDNNTEEAAKEEEEPSKALNLTNGEENENLLFSQRAKLMIFNSETKAYDSRGVGEFKILQSKEDKSKARLLCRSDGMGHILLNTSVVKSFSYEALDPNNENLVKCPVVNPEGGLDTYVIKVKQKADGRKLIQAIKDAQQQM</sequence>
<evidence type="ECO:0000256" key="1">
    <source>
        <dbReference type="ARBA" id="ARBA00004567"/>
    </source>
</evidence>
<feature type="compositionally biased region" description="Polar residues" evidence="8">
    <location>
        <begin position="511"/>
        <end position="530"/>
    </location>
</feature>
<feature type="compositionally biased region" description="Basic and acidic residues" evidence="8">
    <location>
        <begin position="531"/>
        <end position="541"/>
    </location>
</feature>
<feature type="region of interest" description="Disordered" evidence="8">
    <location>
        <begin position="130"/>
        <end position="627"/>
    </location>
</feature>
<feature type="compositionally biased region" description="Polar residues" evidence="8">
    <location>
        <begin position="402"/>
        <end position="415"/>
    </location>
</feature>
<organism evidence="10 11">
    <name type="scientific">Kluyveromyces marxianus (strain DMKU3-1042 / BCC 29191 / NBRC 104275)</name>
    <name type="common">Yeast</name>
    <name type="synonym">Candida kefyr</name>
    <dbReference type="NCBI Taxonomy" id="1003335"/>
    <lineage>
        <taxon>Eukaryota</taxon>
        <taxon>Fungi</taxon>
        <taxon>Dikarya</taxon>
        <taxon>Ascomycota</taxon>
        <taxon>Saccharomycotina</taxon>
        <taxon>Saccharomycetes</taxon>
        <taxon>Saccharomycetales</taxon>
        <taxon>Saccharomycetaceae</taxon>
        <taxon>Kluyveromyces</taxon>
    </lineage>
</organism>
<dbReference type="SUPFAM" id="SSF50729">
    <property type="entry name" value="PH domain-like"/>
    <property type="match status" value="1"/>
</dbReference>
<feature type="compositionally biased region" description="Basic and acidic residues" evidence="8">
    <location>
        <begin position="151"/>
        <end position="164"/>
    </location>
</feature>
<name>W0TCW9_KLUMD</name>
<dbReference type="Gene3D" id="2.30.29.30">
    <property type="entry name" value="Pleckstrin-homology domain (PH domain)/Phosphotyrosine-binding domain (PTB)"/>
    <property type="match status" value="1"/>
</dbReference>
<dbReference type="GO" id="GO:0051028">
    <property type="term" value="P:mRNA transport"/>
    <property type="evidence" value="ECO:0007669"/>
    <property type="project" value="UniProtKB-KW"/>
</dbReference>
<dbReference type="PANTHER" id="PTHR38697:SF1">
    <property type="entry name" value="NUCLEAR PORE COMPLEX PROTEIN SIMILAR TO S. CEREVISIAE NUP2 (EUROFUNG)"/>
    <property type="match status" value="1"/>
</dbReference>
<feature type="domain" description="RanBD1" evidence="9">
    <location>
        <begin position="605"/>
        <end position="742"/>
    </location>
</feature>
<reference evidence="10 11" key="1">
    <citation type="journal article" date="2015" name="Biotechnol. Biofuels">
        <title>Genetic basis of the highly efficient yeast Kluyveromyces marxianus: complete genome sequence and transcriptome analyses.</title>
        <authorList>
            <person name="Lertwattanasakul N."/>
            <person name="Kosaka T."/>
            <person name="Hosoyama A."/>
            <person name="Suzuki Y."/>
            <person name="Rodrussamee N."/>
            <person name="Matsutani M."/>
            <person name="Murata M."/>
            <person name="Fujimoto N."/>
            <person name="Suprayogi"/>
            <person name="Tsuchikane K."/>
            <person name="Limtong S."/>
            <person name="Fujita N."/>
            <person name="Yamada M."/>
        </authorList>
    </citation>
    <scope>NUCLEOTIDE SEQUENCE [LARGE SCALE GENOMIC DNA]</scope>
    <source>
        <strain evidence="11">DMKU3-1042 / BCC 29191 / NBRC 104275</strain>
    </source>
</reference>
<protein>
    <submittedName>
        <fullName evidence="10">Nucleoporin NUP2</fullName>
    </submittedName>
</protein>
<gene>
    <name evidence="10" type="primary">NUP2</name>
    <name evidence="10" type="ORF">KLMA_50209</name>
</gene>
<feature type="compositionally biased region" description="Basic and acidic residues" evidence="8">
    <location>
        <begin position="188"/>
        <end position="206"/>
    </location>
</feature>
<dbReference type="InterPro" id="IPR053074">
    <property type="entry name" value="NPC_Nucleoporin"/>
</dbReference>